<sequence>MATKNSIYISDSNGKEILEGGTAPAGSVDFSGTTEANKNVNVSVGVRTFDAESPDGKLPMTGIPLAKGVYTARYKFDHLEEEKRRSFTLT</sequence>
<dbReference type="RefSeq" id="WP_280163057.1">
    <property type="nucleotide sequence ID" value="NZ_CP093428.1"/>
</dbReference>
<protein>
    <submittedName>
        <fullName evidence="1">Uncharacterized protein</fullName>
    </submittedName>
</protein>
<evidence type="ECO:0000313" key="1">
    <source>
        <dbReference type="EMBL" id="WGK91621.1"/>
    </source>
</evidence>
<reference evidence="1 2" key="1">
    <citation type="submission" date="2022-03" db="EMBL/GenBank/DDBJ databases">
        <title>Plant growth promoting endophytes with ACC deaminase activity.</title>
        <authorList>
            <person name="Charles T."/>
            <person name="Van Dyk A."/>
            <person name="Cheng J."/>
            <person name="Heil J."/>
        </authorList>
    </citation>
    <scope>NUCLEOTIDE SEQUENCE [LARGE SCALE GENOMIC DNA]</scope>
    <source>
        <strain evidence="1 2">8R6</strain>
    </source>
</reference>
<keyword evidence="2" id="KW-1185">Reference proteome</keyword>
<dbReference type="Proteomes" id="UP001243713">
    <property type="component" value="Chromosome"/>
</dbReference>
<dbReference type="EMBL" id="CP093428">
    <property type="protein sequence ID" value="WGK91621.1"/>
    <property type="molecule type" value="Genomic_DNA"/>
</dbReference>
<organism evidence="1 2">
    <name type="scientific">Pseudomonas migulae</name>
    <dbReference type="NCBI Taxonomy" id="78543"/>
    <lineage>
        <taxon>Bacteria</taxon>
        <taxon>Pseudomonadati</taxon>
        <taxon>Pseudomonadota</taxon>
        <taxon>Gammaproteobacteria</taxon>
        <taxon>Pseudomonadales</taxon>
        <taxon>Pseudomonadaceae</taxon>
        <taxon>Pseudomonas</taxon>
    </lineage>
</organism>
<proteinExistence type="predicted"/>
<gene>
    <name evidence="1" type="ORF">MOQ58_05370</name>
</gene>
<evidence type="ECO:0000313" key="2">
    <source>
        <dbReference type="Proteomes" id="UP001243713"/>
    </source>
</evidence>
<accession>A0ABY8MYG5</accession>
<name>A0ABY8MYG5_9PSED</name>